<gene>
    <name evidence="2" type="ORF">OEZ60_08525</name>
</gene>
<dbReference type="Proteomes" id="UP001209535">
    <property type="component" value="Unassembled WGS sequence"/>
</dbReference>
<keyword evidence="1" id="KW-0732">Signal</keyword>
<dbReference type="EMBL" id="JAOVQO010000007">
    <property type="protein sequence ID" value="MCU9848049.1"/>
    <property type="molecule type" value="Genomic_DNA"/>
</dbReference>
<proteinExistence type="predicted"/>
<feature type="signal peptide" evidence="1">
    <location>
        <begin position="1"/>
        <end position="23"/>
    </location>
</feature>
<feature type="chain" id="PRO_5045092251" description="Lipoprotein" evidence="1">
    <location>
        <begin position="24"/>
        <end position="109"/>
    </location>
</feature>
<organism evidence="2 3">
    <name type="scientific">Albidovulum salinarum</name>
    <dbReference type="NCBI Taxonomy" id="2984153"/>
    <lineage>
        <taxon>Bacteria</taxon>
        <taxon>Pseudomonadati</taxon>
        <taxon>Pseudomonadota</taxon>
        <taxon>Alphaproteobacteria</taxon>
        <taxon>Rhodobacterales</taxon>
        <taxon>Paracoccaceae</taxon>
        <taxon>Albidovulum</taxon>
    </lineage>
</organism>
<keyword evidence="3" id="KW-1185">Reference proteome</keyword>
<comment type="caution">
    <text evidence="2">The sequence shown here is derived from an EMBL/GenBank/DDBJ whole genome shotgun (WGS) entry which is preliminary data.</text>
</comment>
<protein>
    <recommendedName>
        <fullName evidence="4">Lipoprotein</fullName>
    </recommendedName>
</protein>
<accession>A0ABT2X3Y6</accession>
<evidence type="ECO:0000313" key="3">
    <source>
        <dbReference type="Proteomes" id="UP001209535"/>
    </source>
</evidence>
<sequence>MFKRIFTSAMILGAAAMAPPALAQSQLSCADRDEMTETLSRKYSESLTGAGLQSSKRLVELWSSAETGTFSIIITRPNGMSCLVASGEYWQLTPPSAADAADDAEPASG</sequence>
<dbReference type="RefSeq" id="WP_263335090.1">
    <property type="nucleotide sequence ID" value="NZ_JAOVQO010000007.1"/>
</dbReference>
<reference evidence="2 3" key="1">
    <citation type="submission" date="2022-10" db="EMBL/GenBank/DDBJ databases">
        <title>Defluviimonas sp. nov., isolated from ocean surface sediments.</title>
        <authorList>
            <person name="He W."/>
            <person name="Wang L."/>
            <person name="Zhang D.-F."/>
        </authorList>
    </citation>
    <scope>NUCLEOTIDE SEQUENCE [LARGE SCALE GENOMIC DNA]</scope>
    <source>
        <strain evidence="2 3">WL0024</strain>
    </source>
</reference>
<evidence type="ECO:0000256" key="1">
    <source>
        <dbReference type="SAM" id="SignalP"/>
    </source>
</evidence>
<evidence type="ECO:0008006" key="4">
    <source>
        <dbReference type="Google" id="ProtNLM"/>
    </source>
</evidence>
<name>A0ABT2X3Y6_9RHOB</name>
<evidence type="ECO:0000313" key="2">
    <source>
        <dbReference type="EMBL" id="MCU9848049.1"/>
    </source>
</evidence>